<dbReference type="EC" id="2.3.1.225" evidence="7"/>
<dbReference type="PANTHER" id="PTHR12246">
    <property type="entry name" value="PALMITOYLTRANSFERASE ZDHHC16"/>
    <property type="match status" value="1"/>
</dbReference>
<comment type="caution">
    <text evidence="9">The sequence shown here is derived from an EMBL/GenBank/DDBJ whole genome shotgun (WGS) entry which is preliminary data.</text>
</comment>
<evidence type="ECO:0000256" key="5">
    <source>
        <dbReference type="ARBA" id="ARBA00023136"/>
    </source>
</evidence>
<keyword evidence="6 7" id="KW-0012">Acyltransferase</keyword>
<comment type="catalytic activity">
    <reaction evidence="7">
        <text>L-cysteinyl-[protein] + hexadecanoyl-CoA = S-hexadecanoyl-L-cysteinyl-[protein] + CoA</text>
        <dbReference type="Rhea" id="RHEA:36683"/>
        <dbReference type="Rhea" id="RHEA-COMP:10131"/>
        <dbReference type="Rhea" id="RHEA-COMP:11032"/>
        <dbReference type="ChEBI" id="CHEBI:29950"/>
        <dbReference type="ChEBI" id="CHEBI:57287"/>
        <dbReference type="ChEBI" id="CHEBI:57379"/>
        <dbReference type="ChEBI" id="CHEBI:74151"/>
        <dbReference type="EC" id="2.3.1.225"/>
    </reaction>
</comment>
<accession>A0A2H1CUD0</accession>
<evidence type="ECO:0000313" key="9">
    <source>
        <dbReference type="EMBL" id="THD28261.1"/>
    </source>
</evidence>
<dbReference type="GO" id="GO:0016020">
    <property type="term" value="C:membrane"/>
    <property type="evidence" value="ECO:0007669"/>
    <property type="project" value="UniProtKB-SubCell"/>
</dbReference>
<organism evidence="9 10">
    <name type="scientific">Fasciola hepatica</name>
    <name type="common">Liver fluke</name>
    <dbReference type="NCBI Taxonomy" id="6192"/>
    <lineage>
        <taxon>Eukaryota</taxon>
        <taxon>Metazoa</taxon>
        <taxon>Spiralia</taxon>
        <taxon>Lophotrochozoa</taxon>
        <taxon>Platyhelminthes</taxon>
        <taxon>Trematoda</taxon>
        <taxon>Digenea</taxon>
        <taxon>Plagiorchiida</taxon>
        <taxon>Echinostomata</taxon>
        <taxon>Echinostomatoidea</taxon>
        <taxon>Fasciolidae</taxon>
        <taxon>Fasciola</taxon>
    </lineage>
</organism>
<dbReference type="EMBL" id="JXXN02000195">
    <property type="protein sequence ID" value="THD28261.1"/>
    <property type="molecule type" value="Genomic_DNA"/>
</dbReference>
<feature type="transmembrane region" description="Helical" evidence="7">
    <location>
        <begin position="155"/>
        <end position="177"/>
    </location>
</feature>
<evidence type="ECO:0000256" key="6">
    <source>
        <dbReference type="ARBA" id="ARBA00023315"/>
    </source>
</evidence>
<name>A0A2H1CUD0_FASHE</name>
<dbReference type="AlphaFoldDB" id="A0A2H1CUD0"/>
<evidence type="ECO:0000256" key="1">
    <source>
        <dbReference type="ARBA" id="ARBA00004141"/>
    </source>
</evidence>
<proteinExistence type="inferred from homology"/>
<reference evidence="9" key="1">
    <citation type="submission" date="2019-03" db="EMBL/GenBank/DDBJ databases">
        <title>Improved annotation for the trematode Fasciola hepatica.</title>
        <authorList>
            <person name="Choi Y.-J."/>
            <person name="Martin J."/>
            <person name="Mitreva M."/>
        </authorList>
    </citation>
    <scope>NUCLEOTIDE SEQUENCE [LARGE SCALE GENOMIC DNA]</scope>
</reference>
<evidence type="ECO:0000256" key="3">
    <source>
        <dbReference type="ARBA" id="ARBA00022692"/>
    </source>
</evidence>
<feature type="transmembrane region" description="Helical" evidence="7">
    <location>
        <begin position="35"/>
        <end position="57"/>
    </location>
</feature>
<feature type="domain" description="Palmitoyltransferase DHHC" evidence="8">
    <location>
        <begin position="109"/>
        <end position="249"/>
    </location>
</feature>
<evidence type="ECO:0000313" key="10">
    <source>
        <dbReference type="Proteomes" id="UP000230066"/>
    </source>
</evidence>
<comment type="subcellular location">
    <subcellularLocation>
        <location evidence="1">Membrane</location>
        <topology evidence="1">Multi-pass membrane protein</topology>
    </subcellularLocation>
</comment>
<evidence type="ECO:0000256" key="2">
    <source>
        <dbReference type="ARBA" id="ARBA00022679"/>
    </source>
</evidence>
<evidence type="ECO:0000259" key="8">
    <source>
        <dbReference type="Pfam" id="PF01529"/>
    </source>
</evidence>
<keyword evidence="2 7" id="KW-0808">Transferase</keyword>
<protein>
    <recommendedName>
        <fullName evidence="7">Palmitoyltransferase</fullName>
        <ecNumber evidence="7">2.3.1.225</ecNumber>
    </recommendedName>
</protein>
<keyword evidence="10" id="KW-1185">Reference proteome</keyword>
<feature type="transmembrane region" description="Helical" evidence="7">
    <location>
        <begin position="63"/>
        <end position="87"/>
    </location>
</feature>
<gene>
    <name evidence="9" type="ORF">D915_000846</name>
</gene>
<feature type="transmembrane region" description="Helical" evidence="7">
    <location>
        <begin position="189"/>
        <end position="206"/>
    </location>
</feature>
<evidence type="ECO:0000256" key="7">
    <source>
        <dbReference type="RuleBase" id="RU079119"/>
    </source>
</evidence>
<comment type="domain">
    <text evidence="7">The DHHC domain is required for palmitoyltransferase activity.</text>
</comment>
<dbReference type="Proteomes" id="UP000230066">
    <property type="component" value="Unassembled WGS sequence"/>
</dbReference>
<dbReference type="Pfam" id="PF01529">
    <property type="entry name" value="DHHC"/>
    <property type="match status" value="1"/>
</dbReference>
<dbReference type="InterPro" id="IPR039859">
    <property type="entry name" value="PFA4/ZDH16/20/ERF2-like"/>
</dbReference>
<dbReference type="GO" id="GO:0019706">
    <property type="term" value="F:protein-cysteine S-palmitoyltransferase activity"/>
    <property type="evidence" value="ECO:0007669"/>
    <property type="project" value="UniProtKB-EC"/>
</dbReference>
<keyword evidence="4 7" id="KW-1133">Transmembrane helix</keyword>
<feature type="transmembrane region" description="Helical" evidence="7">
    <location>
        <begin position="215"/>
        <end position="238"/>
    </location>
</feature>
<dbReference type="InterPro" id="IPR001594">
    <property type="entry name" value="Palmitoyltrfase_DHHC"/>
</dbReference>
<evidence type="ECO:0000256" key="4">
    <source>
        <dbReference type="ARBA" id="ARBA00022989"/>
    </source>
</evidence>
<keyword evidence="5 7" id="KW-0472">Membrane</keyword>
<sequence length="325" mass="37170">MQSLMSNGNAHSRYSWTFPKFLSLSTLRAEQSVQFLFRSLLSVYVCILVLLDVFYIMPVLFSGYGVAFIVYFSIGFYLLVGFVYNAIQVVRKDPSIRGMLLSNKVTRHWTYCVSCQSPRPPRTHHCHVCNICVLRRDHHCVFLAQCIGLANWHHFFSLLVFGAFGAALASRFNLTYVFHKHFLPDDWSVGFRVLCMIAPPGAFWILRQITLWQTLVFAMTTTCLLFCCFMFSFGFYYISLISCNETLSDRTARNKALAVDPSSRTMETEAILANATAHIYDVGWKANISQFLGHHWFLTVLVPFTPCTLTTDGLSFPRSDDVKCR</sequence>
<dbReference type="PROSITE" id="PS50216">
    <property type="entry name" value="DHHC"/>
    <property type="match status" value="1"/>
</dbReference>
<keyword evidence="3 7" id="KW-0812">Transmembrane</keyword>
<comment type="similarity">
    <text evidence="7">Belongs to the DHHC palmitoyltransferase family.</text>
</comment>